<organism evidence="1 2">
    <name type="scientific">Elysia marginata</name>
    <dbReference type="NCBI Taxonomy" id="1093978"/>
    <lineage>
        <taxon>Eukaryota</taxon>
        <taxon>Metazoa</taxon>
        <taxon>Spiralia</taxon>
        <taxon>Lophotrochozoa</taxon>
        <taxon>Mollusca</taxon>
        <taxon>Gastropoda</taxon>
        <taxon>Heterobranchia</taxon>
        <taxon>Euthyneura</taxon>
        <taxon>Panpulmonata</taxon>
        <taxon>Sacoglossa</taxon>
        <taxon>Placobranchoidea</taxon>
        <taxon>Plakobranchidae</taxon>
        <taxon>Elysia</taxon>
    </lineage>
</organism>
<dbReference type="Proteomes" id="UP000762676">
    <property type="component" value="Unassembled WGS sequence"/>
</dbReference>
<proteinExistence type="predicted"/>
<evidence type="ECO:0000313" key="1">
    <source>
        <dbReference type="EMBL" id="GFR62957.1"/>
    </source>
</evidence>
<accession>A0AAV4EQ78</accession>
<evidence type="ECO:0008006" key="3">
    <source>
        <dbReference type="Google" id="ProtNLM"/>
    </source>
</evidence>
<sequence>MVGHLRVKRFVDEKTVKNKLIRALDDIVCPCVDQRPRYQVECDDIVCPCVDQRPRYQVECDDIVCPCGDQRPRYQVEGDAFCHETWIPSFKASTRF</sequence>
<keyword evidence="2" id="KW-1185">Reference proteome</keyword>
<evidence type="ECO:0000313" key="2">
    <source>
        <dbReference type="Proteomes" id="UP000762676"/>
    </source>
</evidence>
<comment type="caution">
    <text evidence="1">The sequence shown here is derived from an EMBL/GenBank/DDBJ whole genome shotgun (WGS) entry which is preliminary data.</text>
</comment>
<dbReference type="EMBL" id="BMAT01000266">
    <property type="protein sequence ID" value="GFR62957.1"/>
    <property type="molecule type" value="Genomic_DNA"/>
</dbReference>
<protein>
    <recommendedName>
        <fullName evidence="3">TIL domain-containing protein</fullName>
    </recommendedName>
</protein>
<dbReference type="AlphaFoldDB" id="A0AAV4EQ78"/>
<name>A0AAV4EQ78_9GAST</name>
<reference evidence="1 2" key="1">
    <citation type="journal article" date="2021" name="Elife">
        <title>Chloroplast acquisition without the gene transfer in kleptoplastic sea slugs, Plakobranchus ocellatus.</title>
        <authorList>
            <person name="Maeda T."/>
            <person name="Takahashi S."/>
            <person name="Yoshida T."/>
            <person name="Shimamura S."/>
            <person name="Takaki Y."/>
            <person name="Nagai Y."/>
            <person name="Toyoda A."/>
            <person name="Suzuki Y."/>
            <person name="Arimoto A."/>
            <person name="Ishii H."/>
            <person name="Satoh N."/>
            <person name="Nishiyama T."/>
            <person name="Hasebe M."/>
            <person name="Maruyama T."/>
            <person name="Minagawa J."/>
            <person name="Obokata J."/>
            <person name="Shigenobu S."/>
        </authorList>
    </citation>
    <scope>NUCLEOTIDE SEQUENCE [LARGE SCALE GENOMIC DNA]</scope>
</reference>
<gene>
    <name evidence="1" type="ORF">ElyMa_000143400</name>
</gene>